<keyword evidence="1" id="KW-0812">Transmembrane</keyword>
<feature type="transmembrane region" description="Helical" evidence="1">
    <location>
        <begin position="706"/>
        <end position="728"/>
    </location>
</feature>
<feature type="transmembrane region" description="Helical" evidence="1">
    <location>
        <begin position="305"/>
        <end position="330"/>
    </location>
</feature>
<gene>
    <name evidence="2" type="ORF">CQU01_00700</name>
</gene>
<dbReference type="PANTHER" id="PTHR43738:SF2">
    <property type="entry name" value="ABC TRANSPORTER PERMEASE"/>
    <property type="match status" value="1"/>
</dbReference>
<evidence type="ECO:0000256" key="1">
    <source>
        <dbReference type="SAM" id="Phobius"/>
    </source>
</evidence>
<dbReference type="OrthoDB" id="2797562at2"/>
<dbReference type="EMBL" id="BJXW01000001">
    <property type="protein sequence ID" value="GEN29832.1"/>
    <property type="molecule type" value="Genomic_DNA"/>
</dbReference>
<keyword evidence="3" id="KW-1185">Reference proteome</keyword>
<dbReference type="PANTHER" id="PTHR43738">
    <property type="entry name" value="ABC TRANSPORTER, MEMBRANE PROTEIN"/>
    <property type="match status" value="1"/>
</dbReference>
<dbReference type="AlphaFoldDB" id="A0A511UXH0"/>
<protein>
    <recommendedName>
        <fullName evidence="4">ABC transporter permease</fullName>
    </recommendedName>
</protein>
<organism evidence="2 3">
    <name type="scientific">Cerasibacillus quisquiliarum</name>
    <dbReference type="NCBI Taxonomy" id="227865"/>
    <lineage>
        <taxon>Bacteria</taxon>
        <taxon>Bacillati</taxon>
        <taxon>Bacillota</taxon>
        <taxon>Bacilli</taxon>
        <taxon>Bacillales</taxon>
        <taxon>Bacillaceae</taxon>
        <taxon>Cerasibacillus</taxon>
    </lineage>
</organism>
<keyword evidence="1" id="KW-0472">Membrane</keyword>
<accession>A0A511UXH0</accession>
<feature type="transmembrane region" description="Helical" evidence="1">
    <location>
        <begin position="791"/>
        <end position="813"/>
    </location>
</feature>
<dbReference type="Proteomes" id="UP000321491">
    <property type="component" value="Unassembled WGS sequence"/>
</dbReference>
<evidence type="ECO:0000313" key="3">
    <source>
        <dbReference type="Proteomes" id="UP000321491"/>
    </source>
</evidence>
<feature type="transmembrane region" description="Helical" evidence="1">
    <location>
        <begin position="20"/>
        <end position="42"/>
    </location>
</feature>
<evidence type="ECO:0008006" key="4">
    <source>
        <dbReference type="Google" id="ProtNLM"/>
    </source>
</evidence>
<feature type="transmembrane region" description="Helical" evidence="1">
    <location>
        <begin position="342"/>
        <end position="370"/>
    </location>
</feature>
<comment type="caution">
    <text evidence="2">The sequence shown here is derived from an EMBL/GenBank/DDBJ whole genome shotgun (WGS) entry which is preliminary data.</text>
</comment>
<feature type="transmembrane region" description="Helical" evidence="1">
    <location>
        <begin position="258"/>
        <end position="285"/>
    </location>
</feature>
<sequence>MKSVKLLSYAWKLLWNDKKIFWSIVSALTFILVFITIAVGILHQYVDQAKLAAYQTYGDHTLIVNSDEPMTGENALRETGHFRISGNIYTFGLLNNDQDLDFTIGWMDEHALTQMNLLRGRMPESDYEVLVEEFTIKHLAKGSKQTDIKLPFTFNIEGEAFTVVGIVKNYSGIWSSSTIIDKGKNTFPNIILTRDFTQPFPDIQQHMILIKDRKESLTLDFDTIDTFFKHNNLQELDYDAIVINTNLYDDHLKQVNQVYVLTTLFLSVITITALIVFTYIFSFYYSIRFRSHFNLFSNLGFTPWHIYKLAFFQGLIIVSISAFFMFLIHIMSVYIFNILPKLNMLLLMTITLIAILLMGCLILIVCHLTYSTSRDNIRHLPVFIELWIKNWHVKWKLFYLNLFHSLKSFFLIIGLLTSLLVLIFLSELIANETLYETDEKMADYIFSSKRSDAFVHLQQFEIFFTPEYIPSHLVDEIENEAVAFMDKEPKTLGTSLLLKDDSLNAPIINRFHEDVEDSGVVFTEHDLLELDMPLDYVPLSNIHYVVLNDNNWSLFNSQLKFSERTYHKLQDSLSMILIIPDETIRFDQPDTLSIGRIENLNNELEYKQWDLQVLESVKKTIVHPITKEAFSNIIIMIHENTMQKYDIFPGYRNLEIYRDAQANINEIKQLENKLATLAAMYPDNLYYIKEAFIEKSKDQARFISRLGILLFIILGLFVGTIIFIVFLMKFYQRERELLIYKSLGGTTQDIIKIFLTELLVYYILSLFLATGLITLLLIITPAPVQSIIDAIYLDIRLFIILGISTAGLCFVMMKKLNMSHLYSIQNKYGS</sequence>
<name>A0A511UXH0_9BACI</name>
<reference evidence="2 3" key="1">
    <citation type="submission" date="2019-07" db="EMBL/GenBank/DDBJ databases">
        <title>Whole genome shotgun sequence of Cerasibacillus quisquiliarum NBRC 102429.</title>
        <authorList>
            <person name="Hosoyama A."/>
            <person name="Uohara A."/>
            <person name="Ohji S."/>
            <person name="Ichikawa N."/>
        </authorList>
    </citation>
    <scope>NUCLEOTIDE SEQUENCE [LARGE SCALE GENOMIC DNA]</scope>
    <source>
        <strain evidence="2 3">NBRC 102429</strain>
    </source>
</reference>
<evidence type="ECO:0000313" key="2">
    <source>
        <dbReference type="EMBL" id="GEN29832.1"/>
    </source>
</evidence>
<dbReference type="InterPro" id="IPR051125">
    <property type="entry name" value="ABC-4/HrtB_transporter"/>
</dbReference>
<dbReference type="RefSeq" id="WP_146934224.1">
    <property type="nucleotide sequence ID" value="NZ_BJXW01000001.1"/>
</dbReference>
<feature type="transmembrane region" description="Helical" evidence="1">
    <location>
        <begin position="409"/>
        <end position="430"/>
    </location>
</feature>
<keyword evidence="1" id="KW-1133">Transmembrane helix</keyword>
<feature type="transmembrane region" description="Helical" evidence="1">
    <location>
        <begin position="759"/>
        <end position="779"/>
    </location>
</feature>
<proteinExistence type="predicted"/>